<proteinExistence type="predicted"/>
<feature type="non-terminal residue" evidence="2">
    <location>
        <position position="52"/>
    </location>
</feature>
<keyword evidence="3" id="KW-1185">Reference proteome</keyword>
<protein>
    <submittedName>
        <fullName evidence="2">Uncharacterized protein</fullName>
    </submittedName>
</protein>
<accession>A0AA38F8P9</accession>
<dbReference type="AlphaFoldDB" id="A0AA38F8P9"/>
<organism evidence="2 3">
    <name type="scientific">Taxus chinensis</name>
    <name type="common">Chinese yew</name>
    <name type="synonym">Taxus wallichiana var. chinensis</name>
    <dbReference type="NCBI Taxonomy" id="29808"/>
    <lineage>
        <taxon>Eukaryota</taxon>
        <taxon>Viridiplantae</taxon>
        <taxon>Streptophyta</taxon>
        <taxon>Embryophyta</taxon>
        <taxon>Tracheophyta</taxon>
        <taxon>Spermatophyta</taxon>
        <taxon>Pinopsida</taxon>
        <taxon>Pinidae</taxon>
        <taxon>Conifers II</taxon>
        <taxon>Cupressales</taxon>
        <taxon>Taxaceae</taxon>
        <taxon>Taxus</taxon>
    </lineage>
</organism>
<reference evidence="2 3" key="1">
    <citation type="journal article" date="2021" name="Nat. Plants">
        <title>The Taxus genome provides insights into paclitaxel biosynthesis.</title>
        <authorList>
            <person name="Xiong X."/>
            <person name="Gou J."/>
            <person name="Liao Q."/>
            <person name="Li Y."/>
            <person name="Zhou Q."/>
            <person name="Bi G."/>
            <person name="Li C."/>
            <person name="Du R."/>
            <person name="Wang X."/>
            <person name="Sun T."/>
            <person name="Guo L."/>
            <person name="Liang H."/>
            <person name="Lu P."/>
            <person name="Wu Y."/>
            <person name="Zhang Z."/>
            <person name="Ro D.K."/>
            <person name="Shang Y."/>
            <person name="Huang S."/>
            <person name="Yan J."/>
        </authorList>
    </citation>
    <scope>NUCLEOTIDE SEQUENCE [LARGE SCALE GENOMIC DNA]</scope>
    <source>
        <strain evidence="2">Ta-2019</strain>
    </source>
</reference>
<dbReference type="Proteomes" id="UP000824469">
    <property type="component" value="Unassembled WGS sequence"/>
</dbReference>
<dbReference type="EMBL" id="JAHRHJ020002268">
    <property type="protein sequence ID" value="KAH9292795.1"/>
    <property type="molecule type" value="Genomic_DNA"/>
</dbReference>
<feature type="coiled-coil region" evidence="1">
    <location>
        <begin position="24"/>
        <end position="51"/>
    </location>
</feature>
<comment type="caution">
    <text evidence="2">The sequence shown here is derived from an EMBL/GenBank/DDBJ whole genome shotgun (WGS) entry which is preliminary data.</text>
</comment>
<feature type="non-terminal residue" evidence="2">
    <location>
        <position position="1"/>
    </location>
</feature>
<evidence type="ECO:0000256" key="1">
    <source>
        <dbReference type="SAM" id="Coils"/>
    </source>
</evidence>
<evidence type="ECO:0000313" key="3">
    <source>
        <dbReference type="Proteomes" id="UP000824469"/>
    </source>
</evidence>
<evidence type="ECO:0000313" key="2">
    <source>
        <dbReference type="EMBL" id="KAH9292795.1"/>
    </source>
</evidence>
<keyword evidence="1" id="KW-0175">Coiled coil</keyword>
<name>A0AA38F8P9_TAXCH</name>
<sequence>VIMKLKIANDPTAISSAVPGDVHMEKISKRLEALEADMKLLKDAVKNLANKK</sequence>
<gene>
    <name evidence="2" type="ORF">KI387_042019</name>
</gene>